<sequence>MQPGRRPHTDIFPAFTEFHSILAFIVPVLVNFIEVKYQGGVLADCTVEGRAHFCLVRSWMCALYRNRQLFHVDTAANCPKGCWRPAHLGKGNTSREETYVQRVG</sequence>
<reference evidence="1" key="1">
    <citation type="submission" date="2013-07" db="EMBL/GenBank/DDBJ databases">
        <title>The genome of Eucalyptus grandis.</title>
        <authorList>
            <person name="Schmutz J."/>
            <person name="Hayes R."/>
            <person name="Myburg A."/>
            <person name="Tuskan G."/>
            <person name="Grattapaglia D."/>
            <person name="Rokhsar D.S."/>
        </authorList>
    </citation>
    <scope>NUCLEOTIDE SEQUENCE</scope>
    <source>
        <tissue evidence="1">Leaf extractions</tissue>
    </source>
</reference>
<dbReference type="InParanoid" id="A0A059AYD2"/>
<accession>A0A059AYD2</accession>
<gene>
    <name evidence="1" type="ORF">EUGRSUZ_H01409</name>
</gene>
<name>A0A059AYD2_EUCGR</name>
<protein>
    <submittedName>
        <fullName evidence="1">Uncharacterized protein</fullName>
    </submittedName>
</protein>
<dbReference type="EMBL" id="KK198760">
    <property type="protein sequence ID" value="KCW58774.1"/>
    <property type="molecule type" value="Genomic_DNA"/>
</dbReference>
<organism evidence="1">
    <name type="scientific">Eucalyptus grandis</name>
    <name type="common">Flooded gum</name>
    <dbReference type="NCBI Taxonomy" id="71139"/>
    <lineage>
        <taxon>Eukaryota</taxon>
        <taxon>Viridiplantae</taxon>
        <taxon>Streptophyta</taxon>
        <taxon>Embryophyta</taxon>
        <taxon>Tracheophyta</taxon>
        <taxon>Spermatophyta</taxon>
        <taxon>Magnoliopsida</taxon>
        <taxon>eudicotyledons</taxon>
        <taxon>Gunneridae</taxon>
        <taxon>Pentapetalae</taxon>
        <taxon>rosids</taxon>
        <taxon>malvids</taxon>
        <taxon>Myrtales</taxon>
        <taxon>Myrtaceae</taxon>
        <taxon>Myrtoideae</taxon>
        <taxon>Eucalypteae</taxon>
        <taxon>Eucalyptus</taxon>
    </lineage>
</organism>
<proteinExistence type="predicted"/>
<dbReference type="AlphaFoldDB" id="A0A059AYD2"/>
<dbReference type="Gramene" id="KCW58774">
    <property type="protein sequence ID" value="KCW58774"/>
    <property type="gene ID" value="EUGRSUZ_H01409"/>
</dbReference>
<evidence type="ECO:0000313" key="1">
    <source>
        <dbReference type="EMBL" id="KCW58774.1"/>
    </source>
</evidence>